<dbReference type="InterPro" id="IPR036388">
    <property type="entry name" value="WH-like_DNA-bd_sf"/>
</dbReference>
<reference evidence="1 2" key="1">
    <citation type="journal article" date="2013" name="Curr. Biol.">
        <title>The Genome of the Foraminiferan Reticulomyxa filosa.</title>
        <authorList>
            <person name="Glockner G."/>
            <person name="Hulsmann N."/>
            <person name="Schleicher M."/>
            <person name="Noegel A.A."/>
            <person name="Eichinger L."/>
            <person name="Gallinger C."/>
            <person name="Pawlowski J."/>
            <person name="Sierra R."/>
            <person name="Euteneuer U."/>
            <person name="Pillet L."/>
            <person name="Moustafa A."/>
            <person name="Platzer M."/>
            <person name="Groth M."/>
            <person name="Szafranski K."/>
            <person name="Schliwa M."/>
        </authorList>
    </citation>
    <scope>NUCLEOTIDE SEQUENCE [LARGE SCALE GENOMIC DNA]</scope>
</reference>
<comment type="caution">
    <text evidence="1">The sequence shown here is derived from an EMBL/GenBank/DDBJ whole genome shotgun (WGS) entry which is preliminary data.</text>
</comment>
<dbReference type="Gene3D" id="1.10.10.10">
    <property type="entry name" value="Winged helix-like DNA-binding domain superfamily/Winged helix DNA-binding domain"/>
    <property type="match status" value="1"/>
</dbReference>
<dbReference type="AlphaFoldDB" id="X6MWZ4"/>
<evidence type="ECO:0000313" key="2">
    <source>
        <dbReference type="Proteomes" id="UP000023152"/>
    </source>
</evidence>
<accession>X6MWZ4</accession>
<evidence type="ECO:0000313" key="1">
    <source>
        <dbReference type="EMBL" id="ETO18161.1"/>
    </source>
</evidence>
<protein>
    <submittedName>
        <fullName evidence="1">Uncharacterized protein</fullName>
    </submittedName>
</protein>
<keyword evidence="2" id="KW-1185">Reference proteome</keyword>
<dbReference type="EMBL" id="ASPP01015390">
    <property type="protein sequence ID" value="ETO18161.1"/>
    <property type="molecule type" value="Genomic_DNA"/>
</dbReference>
<proteinExistence type="predicted"/>
<sequence>MDPQRRKMMQRAVIVIKKASMKNITRAEVIEFLMEKGMNSTDIELAFAKAQVWTKQCHLFINMIISKKKKKEQVMSPEERLKYLQDLSLSKEQELHEQQRINKYLTNELTTNARDIDLLRQLLKQSADLLRESYPRKFDLVISKGIAEEVNNKVKVIKSDLEGAEKSKDERAVRVHRRDYETLESLATCLSEQKYFHANLVFHCLDEVLRDGMPLTQEFLLRYANLKDSK</sequence>
<organism evidence="1 2">
    <name type="scientific">Reticulomyxa filosa</name>
    <dbReference type="NCBI Taxonomy" id="46433"/>
    <lineage>
        <taxon>Eukaryota</taxon>
        <taxon>Sar</taxon>
        <taxon>Rhizaria</taxon>
        <taxon>Retaria</taxon>
        <taxon>Foraminifera</taxon>
        <taxon>Monothalamids</taxon>
        <taxon>Reticulomyxidae</taxon>
        <taxon>Reticulomyxa</taxon>
    </lineage>
</organism>
<dbReference type="Proteomes" id="UP000023152">
    <property type="component" value="Unassembled WGS sequence"/>
</dbReference>
<name>X6MWZ4_RETFI</name>
<gene>
    <name evidence="1" type="ORF">RFI_19127</name>
</gene>